<proteinExistence type="predicted"/>
<evidence type="ECO:0000313" key="1">
    <source>
        <dbReference type="EMBL" id="KAF2020379.1"/>
    </source>
</evidence>
<sequence length="99" mass="10883">MAPVVPTIHVSELATEINALPHGKTRSPPIDLASLPLKELVQYRCDIVAGEKGTGPIVKCVPVVRLYRQCDDGRLIETTSWESWKKKQRTAEVSATEAS</sequence>
<protein>
    <submittedName>
        <fullName evidence="1">Uncharacterized protein</fullName>
    </submittedName>
</protein>
<dbReference type="OrthoDB" id="3983163at2759"/>
<dbReference type="InterPro" id="IPR024645">
    <property type="entry name" value="Mitochondr_Som1"/>
</dbReference>
<keyword evidence="2" id="KW-1185">Reference proteome</keyword>
<organism evidence="1 2">
    <name type="scientific">Aaosphaeria arxii CBS 175.79</name>
    <dbReference type="NCBI Taxonomy" id="1450172"/>
    <lineage>
        <taxon>Eukaryota</taxon>
        <taxon>Fungi</taxon>
        <taxon>Dikarya</taxon>
        <taxon>Ascomycota</taxon>
        <taxon>Pezizomycotina</taxon>
        <taxon>Dothideomycetes</taxon>
        <taxon>Pleosporomycetidae</taxon>
        <taxon>Pleosporales</taxon>
        <taxon>Pleosporales incertae sedis</taxon>
        <taxon>Aaosphaeria</taxon>
    </lineage>
</organism>
<dbReference type="EMBL" id="ML978066">
    <property type="protein sequence ID" value="KAF2020379.1"/>
    <property type="molecule type" value="Genomic_DNA"/>
</dbReference>
<dbReference type="Proteomes" id="UP000799778">
    <property type="component" value="Unassembled WGS sequence"/>
</dbReference>
<name>A0A6A5Y528_9PLEO</name>
<dbReference type="AlphaFoldDB" id="A0A6A5Y528"/>
<accession>A0A6A5Y528</accession>
<reference evidence="1" key="1">
    <citation type="journal article" date="2020" name="Stud. Mycol.">
        <title>101 Dothideomycetes genomes: a test case for predicting lifestyles and emergence of pathogens.</title>
        <authorList>
            <person name="Haridas S."/>
            <person name="Albert R."/>
            <person name="Binder M."/>
            <person name="Bloem J."/>
            <person name="Labutti K."/>
            <person name="Salamov A."/>
            <person name="Andreopoulos B."/>
            <person name="Baker S."/>
            <person name="Barry K."/>
            <person name="Bills G."/>
            <person name="Bluhm B."/>
            <person name="Cannon C."/>
            <person name="Castanera R."/>
            <person name="Culley D."/>
            <person name="Daum C."/>
            <person name="Ezra D."/>
            <person name="Gonzalez J."/>
            <person name="Henrissat B."/>
            <person name="Kuo A."/>
            <person name="Liang C."/>
            <person name="Lipzen A."/>
            <person name="Lutzoni F."/>
            <person name="Magnuson J."/>
            <person name="Mondo S."/>
            <person name="Nolan M."/>
            <person name="Ohm R."/>
            <person name="Pangilinan J."/>
            <person name="Park H.-J."/>
            <person name="Ramirez L."/>
            <person name="Alfaro M."/>
            <person name="Sun H."/>
            <person name="Tritt A."/>
            <person name="Yoshinaga Y."/>
            <person name="Zwiers L.-H."/>
            <person name="Turgeon B."/>
            <person name="Goodwin S."/>
            <person name="Spatafora J."/>
            <person name="Crous P."/>
            <person name="Grigoriev I."/>
        </authorList>
    </citation>
    <scope>NUCLEOTIDE SEQUENCE</scope>
    <source>
        <strain evidence="1">CBS 175.79</strain>
    </source>
</reference>
<dbReference type="Pfam" id="PF11093">
    <property type="entry name" value="Mitochondr_Som1"/>
    <property type="match status" value="1"/>
</dbReference>
<dbReference type="GO" id="GO:0042720">
    <property type="term" value="C:mitochondrial inner membrane peptidase complex"/>
    <property type="evidence" value="ECO:0007669"/>
    <property type="project" value="InterPro"/>
</dbReference>
<evidence type="ECO:0000313" key="2">
    <source>
        <dbReference type="Proteomes" id="UP000799778"/>
    </source>
</evidence>
<dbReference type="GeneID" id="54283760"/>
<gene>
    <name evidence="1" type="ORF">BU24DRAFT_416085</name>
</gene>
<dbReference type="RefSeq" id="XP_033388718.1">
    <property type="nucleotide sequence ID" value="XM_033526363.1"/>
</dbReference>